<dbReference type="EMBL" id="CADEBC010000602">
    <property type="protein sequence ID" value="CAB3258816.1"/>
    <property type="molecule type" value="Genomic_DNA"/>
</dbReference>
<evidence type="ECO:0000256" key="1">
    <source>
        <dbReference type="SAM" id="MobiDB-lite"/>
    </source>
</evidence>
<comment type="caution">
    <text evidence="2">The sequence shown here is derived from an EMBL/GenBank/DDBJ whole genome shotgun (WGS) entry which is preliminary data.</text>
</comment>
<gene>
    <name evidence="2" type="ORF">APLA_LOCUS16687</name>
</gene>
<evidence type="ECO:0000313" key="3">
    <source>
        <dbReference type="Proteomes" id="UP000494106"/>
    </source>
</evidence>
<keyword evidence="3" id="KW-1185">Reference proteome</keyword>
<proteinExistence type="predicted"/>
<reference evidence="2 3" key="1">
    <citation type="submission" date="2020-04" db="EMBL/GenBank/DDBJ databases">
        <authorList>
            <person name="Wallbank WR R."/>
            <person name="Pardo Diaz C."/>
            <person name="Kozak K."/>
            <person name="Martin S."/>
            <person name="Jiggins C."/>
            <person name="Moest M."/>
            <person name="Warren A I."/>
            <person name="Byers J.R.P. K."/>
            <person name="Montejo-Kovacevich G."/>
            <person name="Yen C E."/>
        </authorList>
    </citation>
    <scope>NUCLEOTIDE SEQUENCE [LARGE SCALE GENOMIC DNA]</scope>
</reference>
<evidence type="ECO:0000313" key="2">
    <source>
        <dbReference type="EMBL" id="CAB3258816.1"/>
    </source>
</evidence>
<sequence>MARVGANSMPPVYNQPPLPTPSTSTKNVEALMFAKKTVLVTKTGEFVIAGREFFRHLSDFEDFMKAEAAKEALEMEQIALSLANEDMMQIDPEHNNILRHDLDIDVFDTLMGLTEVGYGNTL</sequence>
<organism evidence="2 3">
    <name type="scientific">Arctia plantaginis</name>
    <name type="common">Wood tiger moth</name>
    <name type="synonym">Phalaena plantaginis</name>
    <dbReference type="NCBI Taxonomy" id="874455"/>
    <lineage>
        <taxon>Eukaryota</taxon>
        <taxon>Metazoa</taxon>
        <taxon>Ecdysozoa</taxon>
        <taxon>Arthropoda</taxon>
        <taxon>Hexapoda</taxon>
        <taxon>Insecta</taxon>
        <taxon>Pterygota</taxon>
        <taxon>Neoptera</taxon>
        <taxon>Endopterygota</taxon>
        <taxon>Lepidoptera</taxon>
        <taxon>Glossata</taxon>
        <taxon>Ditrysia</taxon>
        <taxon>Noctuoidea</taxon>
        <taxon>Erebidae</taxon>
        <taxon>Arctiinae</taxon>
        <taxon>Arctia</taxon>
    </lineage>
</organism>
<feature type="region of interest" description="Disordered" evidence="1">
    <location>
        <begin position="1"/>
        <end position="24"/>
    </location>
</feature>
<dbReference type="AlphaFoldDB" id="A0A8S1BFZ2"/>
<name>A0A8S1BFZ2_ARCPL</name>
<dbReference type="Proteomes" id="UP000494106">
    <property type="component" value="Unassembled WGS sequence"/>
</dbReference>
<accession>A0A8S1BFZ2</accession>
<protein>
    <submittedName>
        <fullName evidence="2">Uncharacterized protein</fullName>
    </submittedName>
</protein>